<protein>
    <submittedName>
        <fullName evidence="10">MFS transporter, DHA1 family, tetracycline resistance protein</fullName>
    </submittedName>
</protein>
<reference evidence="11" key="1">
    <citation type="submission" date="2016-10" db="EMBL/GenBank/DDBJ databases">
        <authorList>
            <person name="Varghese N."/>
            <person name="Submissions S."/>
        </authorList>
    </citation>
    <scope>NUCLEOTIDE SEQUENCE [LARGE SCALE GENOMIC DNA]</scope>
    <source>
        <strain evidence="11">CGMCC 1.12041</strain>
    </source>
</reference>
<comment type="similarity">
    <text evidence="3">Belongs to the major facilitator superfamily. TCR/Tet family.</text>
</comment>
<feature type="transmembrane region" description="Helical" evidence="8">
    <location>
        <begin position="346"/>
        <end position="370"/>
    </location>
</feature>
<keyword evidence="6 8" id="KW-1133">Transmembrane helix</keyword>
<dbReference type="InterPro" id="IPR011701">
    <property type="entry name" value="MFS"/>
</dbReference>
<dbReference type="GO" id="GO:0022857">
    <property type="term" value="F:transmembrane transporter activity"/>
    <property type="evidence" value="ECO:0007669"/>
    <property type="project" value="InterPro"/>
</dbReference>
<feature type="transmembrane region" description="Helical" evidence="8">
    <location>
        <begin position="258"/>
        <end position="280"/>
    </location>
</feature>
<dbReference type="InterPro" id="IPR001958">
    <property type="entry name" value="Tet-R_TetA/multi-R_MdtG-like"/>
</dbReference>
<feature type="transmembrane region" description="Helical" evidence="8">
    <location>
        <begin position="382"/>
        <end position="404"/>
    </location>
</feature>
<dbReference type="AlphaFoldDB" id="A0A1I1PM73"/>
<dbReference type="STRING" id="1164594.SAMN05216204_11664"/>
<evidence type="ECO:0000256" key="3">
    <source>
        <dbReference type="ARBA" id="ARBA00007520"/>
    </source>
</evidence>
<dbReference type="GO" id="GO:0016020">
    <property type="term" value="C:membrane"/>
    <property type="evidence" value="ECO:0007669"/>
    <property type="project" value="UniProtKB-SubCell"/>
</dbReference>
<accession>A0A1I1PM73</accession>
<feature type="transmembrane region" description="Helical" evidence="8">
    <location>
        <begin position="142"/>
        <end position="164"/>
    </location>
</feature>
<organism evidence="10 11">
    <name type="scientific">Massilia yuzhufengensis</name>
    <dbReference type="NCBI Taxonomy" id="1164594"/>
    <lineage>
        <taxon>Bacteria</taxon>
        <taxon>Pseudomonadati</taxon>
        <taxon>Pseudomonadota</taxon>
        <taxon>Betaproteobacteria</taxon>
        <taxon>Burkholderiales</taxon>
        <taxon>Oxalobacteraceae</taxon>
        <taxon>Telluria group</taxon>
        <taxon>Massilia</taxon>
    </lineage>
</organism>
<dbReference type="PROSITE" id="PS00216">
    <property type="entry name" value="SUGAR_TRANSPORT_1"/>
    <property type="match status" value="1"/>
</dbReference>
<feature type="transmembrane region" description="Helical" evidence="8">
    <location>
        <begin position="109"/>
        <end position="130"/>
    </location>
</feature>
<dbReference type="Proteomes" id="UP000198639">
    <property type="component" value="Unassembled WGS sequence"/>
</dbReference>
<dbReference type="SUPFAM" id="SSF103473">
    <property type="entry name" value="MFS general substrate transporter"/>
    <property type="match status" value="1"/>
</dbReference>
<keyword evidence="7 8" id="KW-0472">Membrane</keyword>
<feature type="transmembrane region" description="Helical" evidence="8">
    <location>
        <begin position="170"/>
        <end position="190"/>
    </location>
</feature>
<evidence type="ECO:0000256" key="6">
    <source>
        <dbReference type="ARBA" id="ARBA00022989"/>
    </source>
</evidence>
<keyword evidence="11" id="KW-1185">Reference proteome</keyword>
<dbReference type="InterPro" id="IPR036259">
    <property type="entry name" value="MFS_trans_sf"/>
</dbReference>
<evidence type="ECO:0000259" key="9">
    <source>
        <dbReference type="PROSITE" id="PS50850"/>
    </source>
</evidence>
<proteinExistence type="inferred from homology"/>
<dbReference type="PANTHER" id="PTHR23504">
    <property type="entry name" value="MAJOR FACILITATOR SUPERFAMILY DOMAIN-CONTAINING PROTEIN 10"/>
    <property type="match status" value="1"/>
</dbReference>
<evidence type="ECO:0000256" key="8">
    <source>
        <dbReference type="SAM" id="Phobius"/>
    </source>
</evidence>
<evidence type="ECO:0000256" key="5">
    <source>
        <dbReference type="ARBA" id="ARBA00022692"/>
    </source>
</evidence>
<dbReference type="Gene3D" id="1.20.1250.20">
    <property type="entry name" value="MFS general substrate transporter like domains"/>
    <property type="match status" value="1"/>
</dbReference>
<dbReference type="PRINTS" id="PR01035">
    <property type="entry name" value="TCRTETA"/>
</dbReference>
<feature type="transmembrane region" description="Helical" evidence="8">
    <location>
        <begin position="287"/>
        <end position="307"/>
    </location>
</feature>
<dbReference type="PROSITE" id="PS50850">
    <property type="entry name" value="MFS"/>
    <property type="match status" value="1"/>
</dbReference>
<gene>
    <name evidence="10" type="ORF">SAMN05216204_11664</name>
</gene>
<name>A0A1I1PM73_9BURK</name>
<evidence type="ECO:0000313" key="11">
    <source>
        <dbReference type="Proteomes" id="UP000198639"/>
    </source>
</evidence>
<sequence length="417" mass="44788">MTSTTALQKPSTGNLNFVLVCIFIDMLGIGLIVPVMPLLVGQFFPSRDEQALWFGVLAATFGVLQFLFMPALGALSDRVGRRPVLLYSMAGMCINFLVTAWAPSMAWLFVGRIIGGMSSASMSVAAAYASDISTKENRAKSFGKIGAAFGLGFICGPMLGGLLGNNNLHLPFYVAALLGAANLVYGFFFVPESLPAGARAPFAWKRLNPLAALLRLVRRKDIRGLVIVLTLVTFGQMMLQSTWVLYTTFRFDWTPRDNGIAMFCVGLVSAVVQAGLLAVLIRRFGEVRLSLLGITSGAFAFLGYGLATQGWMMYALILCNVLAFAAGPSLQAIVSKTTPANEQGELMGSLQSISSLGVIITPLLGTAILATVSHLPQGDWRIGSHFLLCAAMQAIAIVVAWRYFRTHHVQDTHAAAH</sequence>
<evidence type="ECO:0000256" key="1">
    <source>
        <dbReference type="ARBA" id="ARBA00003279"/>
    </source>
</evidence>
<comment type="function">
    <text evidence="1">Resistance to tetracycline by an active tetracycline efflux. This is an energy-dependent process that decreases the accumulation of the antibiotic in whole cells. This protein functions as a metal-tetracycline/H(+) antiporter.</text>
</comment>
<dbReference type="EMBL" id="FOLD01000016">
    <property type="protein sequence ID" value="SFD10866.1"/>
    <property type="molecule type" value="Genomic_DNA"/>
</dbReference>
<evidence type="ECO:0000256" key="2">
    <source>
        <dbReference type="ARBA" id="ARBA00004141"/>
    </source>
</evidence>
<evidence type="ECO:0000256" key="7">
    <source>
        <dbReference type="ARBA" id="ARBA00023136"/>
    </source>
</evidence>
<dbReference type="Pfam" id="PF07690">
    <property type="entry name" value="MFS_1"/>
    <property type="match status" value="1"/>
</dbReference>
<feature type="transmembrane region" description="Helical" evidence="8">
    <location>
        <begin position="225"/>
        <end position="246"/>
    </location>
</feature>
<feature type="transmembrane region" description="Helical" evidence="8">
    <location>
        <begin position="51"/>
        <end position="72"/>
    </location>
</feature>
<feature type="transmembrane region" description="Helical" evidence="8">
    <location>
        <begin position="313"/>
        <end position="334"/>
    </location>
</feature>
<dbReference type="OrthoDB" id="9764259at2"/>
<dbReference type="RefSeq" id="WP_091875261.1">
    <property type="nucleotide sequence ID" value="NZ_FOLD01000016.1"/>
</dbReference>
<evidence type="ECO:0000256" key="4">
    <source>
        <dbReference type="ARBA" id="ARBA00022448"/>
    </source>
</evidence>
<feature type="transmembrane region" description="Helical" evidence="8">
    <location>
        <begin position="84"/>
        <end position="103"/>
    </location>
</feature>
<comment type="subcellular location">
    <subcellularLocation>
        <location evidence="2">Membrane</location>
        <topology evidence="2">Multi-pass membrane protein</topology>
    </subcellularLocation>
</comment>
<feature type="transmembrane region" description="Helical" evidence="8">
    <location>
        <begin position="17"/>
        <end position="39"/>
    </location>
</feature>
<dbReference type="InterPro" id="IPR020846">
    <property type="entry name" value="MFS_dom"/>
</dbReference>
<evidence type="ECO:0000313" key="10">
    <source>
        <dbReference type="EMBL" id="SFD10866.1"/>
    </source>
</evidence>
<dbReference type="InterPro" id="IPR005829">
    <property type="entry name" value="Sugar_transporter_CS"/>
</dbReference>
<keyword evidence="4" id="KW-0813">Transport</keyword>
<keyword evidence="5 8" id="KW-0812">Transmembrane</keyword>
<feature type="domain" description="Major facilitator superfamily (MFS) profile" evidence="9">
    <location>
        <begin position="14"/>
        <end position="408"/>
    </location>
</feature>
<dbReference type="PANTHER" id="PTHR23504:SF15">
    <property type="entry name" value="MAJOR FACILITATOR SUPERFAMILY (MFS) PROFILE DOMAIN-CONTAINING PROTEIN"/>
    <property type="match status" value="1"/>
</dbReference>